<evidence type="ECO:0000313" key="6">
    <source>
        <dbReference type="EMBL" id="EZP83169.1"/>
    </source>
</evidence>
<evidence type="ECO:0000256" key="3">
    <source>
        <dbReference type="ARBA" id="ARBA00022729"/>
    </source>
</evidence>
<dbReference type="PANTHER" id="PTHR30483:SF6">
    <property type="entry name" value="PERIPLASMIC BINDING PROTEIN OF ABC TRANSPORTER FOR NATURAL AMINO ACIDS"/>
    <property type="match status" value="1"/>
</dbReference>
<dbReference type="STRING" id="158500.BES08_06735"/>
<dbReference type="PANTHER" id="PTHR30483">
    <property type="entry name" value="LEUCINE-SPECIFIC-BINDING PROTEIN"/>
    <property type="match status" value="1"/>
</dbReference>
<dbReference type="InterPro" id="IPR051010">
    <property type="entry name" value="BCAA_transport"/>
</dbReference>
<dbReference type="InterPro" id="IPR028081">
    <property type="entry name" value="Leu-bd"/>
</dbReference>
<dbReference type="SUPFAM" id="SSF53822">
    <property type="entry name" value="Periplasmic binding protein-like I"/>
    <property type="match status" value="1"/>
</dbReference>
<gene>
    <name evidence="6" type="ORF">BV97_01272</name>
</gene>
<name>A0A031K1S9_9SPHN</name>
<dbReference type="PRINTS" id="PR00337">
    <property type="entry name" value="LEUILEVALBP"/>
</dbReference>
<dbReference type="PATRIC" id="fig|158500.4.peg.1307"/>
<organism evidence="6 7">
    <name type="scientific">Novosphingobium resinovorum</name>
    <dbReference type="NCBI Taxonomy" id="158500"/>
    <lineage>
        <taxon>Bacteria</taxon>
        <taxon>Pseudomonadati</taxon>
        <taxon>Pseudomonadota</taxon>
        <taxon>Alphaproteobacteria</taxon>
        <taxon>Sphingomonadales</taxon>
        <taxon>Sphingomonadaceae</taxon>
        <taxon>Novosphingobium</taxon>
    </lineage>
</organism>
<dbReference type="AlphaFoldDB" id="A0A031K1S9"/>
<dbReference type="Pfam" id="PF13458">
    <property type="entry name" value="Peripla_BP_6"/>
    <property type="match status" value="1"/>
</dbReference>
<dbReference type="CDD" id="cd19979">
    <property type="entry name" value="PBP1_ABC_ligand_binding-like"/>
    <property type="match status" value="1"/>
</dbReference>
<evidence type="ECO:0000256" key="4">
    <source>
        <dbReference type="ARBA" id="ARBA00022970"/>
    </source>
</evidence>
<reference evidence="6 7" key="1">
    <citation type="submission" date="2014-03" db="EMBL/GenBank/DDBJ databases">
        <title>Whole genome sequence of Novosphingobium resinovorum KF1.</title>
        <authorList>
            <person name="Gan H.M."/>
            <person name="Gan H.Y."/>
            <person name="Chew T.H."/>
            <person name="Savka M.A."/>
        </authorList>
    </citation>
    <scope>NUCLEOTIDE SEQUENCE [LARGE SCALE GENOMIC DNA]</scope>
    <source>
        <strain evidence="6 7">KF1</strain>
    </source>
</reference>
<dbReference type="RefSeq" id="WP_008830478.1">
    <property type="nucleotide sequence ID" value="NZ_JFYZ01000003.1"/>
</dbReference>
<dbReference type="EMBL" id="JFYZ01000003">
    <property type="protein sequence ID" value="EZP83169.1"/>
    <property type="molecule type" value="Genomic_DNA"/>
</dbReference>
<feature type="domain" description="Leucine-binding protein" evidence="5">
    <location>
        <begin position="32"/>
        <end position="359"/>
    </location>
</feature>
<dbReference type="eggNOG" id="COG0683">
    <property type="taxonomic scope" value="Bacteria"/>
</dbReference>
<accession>A0A031K1S9</accession>
<keyword evidence="2" id="KW-0813">Transport</keyword>
<dbReference type="PROSITE" id="PS51257">
    <property type="entry name" value="PROKAR_LIPOPROTEIN"/>
    <property type="match status" value="1"/>
</dbReference>
<dbReference type="Gene3D" id="3.40.50.2300">
    <property type="match status" value="2"/>
</dbReference>
<comment type="caution">
    <text evidence="6">The sequence shown here is derived from an EMBL/GenBank/DDBJ whole genome shotgun (WGS) entry which is preliminary data.</text>
</comment>
<comment type="similarity">
    <text evidence="1">Belongs to the leucine-binding protein family.</text>
</comment>
<evidence type="ECO:0000313" key="7">
    <source>
        <dbReference type="Proteomes" id="UP000024329"/>
    </source>
</evidence>
<keyword evidence="4" id="KW-0029">Amino-acid transport</keyword>
<dbReference type="Proteomes" id="UP000024329">
    <property type="component" value="Unassembled WGS sequence"/>
</dbReference>
<dbReference type="InterPro" id="IPR000709">
    <property type="entry name" value="Leu_Ile_Val-bd"/>
</dbReference>
<keyword evidence="3" id="KW-0732">Signal</keyword>
<protein>
    <submittedName>
        <fullName evidence="6">Branched-chain amino acid transport system substrate-binding protein</fullName>
    </submittedName>
</protein>
<evidence type="ECO:0000259" key="5">
    <source>
        <dbReference type="Pfam" id="PF13458"/>
    </source>
</evidence>
<dbReference type="GO" id="GO:0006865">
    <property type="term" value="P:amino acid transport"/>
    <property type="evidence" value="ECO:0007669"/>
    <property type="project" value="UniProtKB-KW"/>
</dbReference>
<evidence type="ECO:0000256" key="2">
    <source>
        <dbReference type="ARBA" id="ARBA00022448"/>
    </source>
</evidence>
<proteinExistence type="inferred from homology"/>
<evidence type="ECO:0000256" key="1">
    <source>
        <dbReference type="ARBA" id="ARBA00010062"/>
    </source>
</evidence>
<sequence length="394" mass="41499">MAILVPRRTILAGMIGGAATALSGCARSSDRIGVGLITALTAQSAKSGEAISRGLSIAIDEINAGGGLLGRKLELIRRDDESNPGKGVIAARELLYKEGVAVLFGGLDTPVARAIVPIATAARVPFVVPWAAGTVITHNGTDPNYVFRVSAVDELVDKAMVAFAQRNYGMRKPGLILLNNPWGQSNEKGLKAALAAAALPLAGSEKFEHSDVDVTPQLGRLRAAGADCLLMVATVGPSAQVVKSLDQMGWDVPIVSHWGPAGGRFSELAGPHANRVKFVQTYSFFGADTPVKTRVLAALEAKYPDIRGPQDVTPAVGVANAYDAMHLAALAIRTAGSLDGEAVRRGFTRIGRYEGLIKTYDAPFAHGQDALDERDYVWAEFDQGRIVPLPSKAA</sequence>
<dbReference type="InterPro" id="IPR028082">
    <property type="entry name" value="Peripla_BP_I"/>
</dbReference>